<gene>
    <name evidence="2" type="ORF">GCM10011511_25780</name>
</gene>
<feature type="transmembrane region" description="Helical" evidence="1">
    <location>
        <begin position="7"/>
        <end position="25"/>
    </location>
</feature>
<keyword evidence="1" id="KW-1133">Transmembrane helix</keyword>
<dbReference type="EMBL" id="BMJC01000002">
    <property type="protein sequence ID" value="GGB01304.1"/>
    <property type="molecule type" value="Genomic_DNA"/>
</dbReference>
<evidence type="ECO:0000256" key="1">
    <source>
        <dbReference type="SAM" id="Phobius"/>
    </source>
</evidence>
<evidence type="ECO:0000313" key="3">
    <source>
        <dbReference type="Proteomes" id="UP000607559"/>
    </source>
</evidence>
<name>A0A8J2UDA0_9BACT</name>
<keyword evidence="3" id="KW-1185">Reference proteome</keyword>
<protein>
    <submittedName>
        <fullName evidence="2">Uncharacterized protein</fullName>
    </submittedName>
</protein>
<dbReference type="AlphaFoldDB" id="A0A8J2UDA0"/>
<accession>A0A8J2UDA0</accession>
<dbReference type="RefSeq" id="WP_188932143.1">
    <property type="nucleotide sequence ID" value="NZ_BMJC01000002.1"/>
</dbReference>
<feature type="transmembrane region" description="Helical" evidence="1">
    <location>
        <begin position="37"/>
        <end position="58"/>
    </location>
</feature>
<comment type="caution">
    <text evidence="2">The sequence shown here is derived from an EMBL/GenBank/DDBJ whole genome shotgun (WGS) entry which is preliminary data.</text>
</comment>
<reference evidence="2" key="2">
    <citation type="submission" date="2020-09" db="EMBL/GenBank/DDBJ databases">
        <authorList>
            <person name="Sun Q."/>
            <person name="Zhou Y."/>
        </authorList>
    </citation>
    <scope>NUCLEOTIDE SEQUENCE</scope>
    <source>
        <strain evidence="2">CGMCC 1.15448</strain>
    </source>
</reference>
<sequence>MKFYYTIIFFLDLLAIGGLAFVLFQEVDGRAPACDKMILGLALILAIALMVLLILDYLRRGTGPSDK</sequence>
<evidence type="ECO:0000313" key="2">
    <source>
        <dbReference type="EMBL" id="GGB01304.1"/>
    </source>
</evidence>
<keyword evidence="1" id="KW-0812">Transmembrane</keyword>
<keyword evidence="1" id="KW-0472">Membrane</keyword>
<dbReference type="Proteomes" id="UP000607559">
    <property type="component" value="Unassembled WGS sequence"/>
</dbReference>
<proteinExistence type="predicted"/>
<organism evidence="2 3">
    <name type="scientific">Puia dinghuensis</name>
    <dbReference type="NCBI Taxonomy" id="1792502"/>
    <lineage>
        <taxon>Bacteria</taxon>
        <taxon>Pseudomonadati</taxon>
        <taxon>Bacteroidota</taxon>
        <taxon>Chitinophagia</taxon>
        <taxon>Chitinophagales</taxon>
        <taxon>Chitinophagaceae</taxon>
        <taxon>Puia</taxon>
    </lineage>
</organism>
<reference evidence="2" key="1">
    <citation type="journal article" date="2014" name="Int. J. Syst. Evol. Microbiol.">
        <title>Complete genome sequence of Corynebacterium casei LMG S-19264T (=DSM 44701T), isolated from a smear-ripened cheese.</title>
        <authorList>
            <consortium name="US DOE Joint Genome Institute (JGI-PGF)"/>
            <person name="Walter F."/>
            <person name="Albersmeier A."/>
            <person name="Kalinowski J."/>
            <person name="Ruckert C."/>
        </authorList>
    </citation>
    <scope>NUCLEOTIDE SEQUENCE</scope>
    <source>
        <strain evidence="2">CGMCC 1.15448</strain>
    </source>
</reference>